<organism evidence="2 3">
    <name type="scientific">Phytophthora infestans</name>
    <name type="common">Potato late blight agent</name>
    <name type="synonym">Botrytis infestans</name>
    <dbReference type="NCBI Taxonomy" id="4787"/>
    <lineage>
        <taxon>Eukaryota</taxon>
        <taxon>Sar</taxon>
        <taxon>Stramenopiles</taxon>
        <taxon>Oomycota</taxon>
        <taxon>Peronosporomycetes</taxon>
        <taxon>Peronosporales</taxon>
        <taxon>Peronosporaceae</taxon>
        <taxon>Phytophthora</taxon>
    </lineage>
</organism>
<dbReference type="Proteomes" id="UP000704712">
    <property type="component" value="Unassembled WGS sequence"/>
</dbReference>
<evidence type="ECO:0000313" key="3">
    <source>
        <dbReference type="Proteomes" id="UP000704712"/>
    </source>
</evidence>
<protein>
    <submittedName>
        <fullName evidence="2">Uncharacterized protein</fullName>
    </submittedName>
</protein>
<feature type="region of interest" description="Disordered" evidence="1">
    <location>
        <begin position="1"/>
        <end position="22"/>
    </location>
</feature>
<evidence type="ECO:0000256" key="1">
    <source>
        <dbReference type="SAM" id="MobiDB-lite"/>
    </source>
</evidence>
<accession>A0A8S9VAC6</accession>
<reference evidence="2" key="1">
    <citation type="submission" date="2020-03" db="EMBL/GenBank/DDBJ databases">
        <title>Hybrid Assembly of Korean Phytophthora infestans isolates.</title>
        <authorList>
            <person name="Prokchorchik M."/>
            <person name="Lee Y."/>
            <person name="Seo J."/>
            <person name="Cho J.-H."/>
            <person name="Park Y.-E."/>
            <person name="Jang D.-C."/>
            <person name="Im J.-S."/>
            <person name="Choi J.-G."/>
            <person name="Park H.-J."/>
            <person name="Lee G.-B."/>
            <person name="Lee Y.-G."/>
            <person name="Hong S.-Y."/>
            <person name="Cho K."/>
            <person name="Sohn K.H."/>
        </authorList>
    </citation>
    <scope>NUCLEOTIDE SEQUENCE</scope>
    <source>
        <strain evidence="2">KR_2_A2</strain>
    </source>
</reference>
<dbReference type="EMBL" id="JAACNO010000293">
    <property type="protein sequence ID" value="KAF4148322.1"/>
    <property type="molecule type" value="Genomic_DNA"/>
</dbReference>
<name>A0A8S9VAC6_PHYIN</name>
<dbReference type="AlphaFoldDB" id="A0A8S9VAC6"/>
<proteinExistence type="predicted"/>
<evidence type="ECO:0000313" key="2">
    <source>
        <dbReference type="EMBL" id="KAF4148322.1"/>
    </source>
</evidence>
<gene>
    <name evidence="2" type="ORF">GN958_ATG02488</name>
</gene>
<comment type="caution">
    <text evidence="2">The sequence shown here is derived from an EMBL/GenBank/DDBJ whole genome shotgun (WGS) entry which is preliminary data.</text>
</comment>
<sequence length="113" mass="12386">MTRLSQKAPDPTGGQDPAQSQSTLEWMVPLQDGKHRHLAARRGMRGGHAAMPVPYRQLAPDAREPSFSLRLNDVTTHAGYDTLENVLCGHVDCATDKSPTSWEVTSRFRGSDG</sequence>